<evidence type="ECO:0000259" key="1">
    <source>
        <dbReference type="Pfam" id="PF03713"/>
    </source>
</evidence>
<dbReference type="InterPro" id="IPR012347">
    <property type="entry name" value="Ferritin-like"/>
</dbReference>
<evidence type="ECO:0000313" key="2">
    <source>
        <dbReference type="EMBL" id="MEE2060030.1"/>
    </source>
</evidence>
<reference evidence="2 3" key="1">
    <citation type="submission" date="2023-07" db="EMBL/GenBank/DDBJ databases">
        <authorList>
            <person name="Girao M."/>
            <person name="Carvalho M.F."/>
        </authorList>
    </citation>
    <scope>NUCLEOTIDE SEQUENCE [LARGE SCALE GENOMIC DNA]</scope>
    <source>
        <strain evidence="2 3">YIM65754</strain>
    </source>
</reference>
<dbReference type="PANTHER" id="PTHR36933:SF1">
    <property type="entry name" value="SLL0788 PROTEIN"/>
    <property type="match status" value="1"/>
</dbReference>
<keyword evidence="3" id="KW-1185">Reference proteome</keyword>
<organism evidence="2 3">
    <name type="scientific">Rhodococcus artemisiae</name>
    <dbReference type="NCBI Taxonomy" id="714159"/>
    <lineage>
        <taxon>Bacteria</taxon>
        <taxon>Bacillati</taxon>
        <taxon>Actinomycetota</taxon>
        <taxon>Actinomycetes</taxon>
        <taxon>Mycobacteriales</taxon>
        <taxon>Nocardiaceae</taxon>
        <taxon>Rhodococcus</taxon>
    </lineage>
</organism>
<dbReference type="RefSeq" id="WP_330135206.1">
    <property type="nucleotide sequence ID" value="NZ_JAUTXY010000010.1"/>
</dbReference>
<protein>
    <submittedName>
        <fullName evidence="2">DUF305 domain-containing protein</fullName>
    </submittedName>
</protein>
<dbReference type="EMBL" id="JAUTXY010000010">
    <property type="protein sequence ID" value="MEE2060030.1"/>
    <property type="molecule type" value="Genomic_DNA"/>
</dbReference>
<evidence type="ECO:0000313" key="3">
    <source>
        <dbReference type="Proteomes" id="UP001336020"/>
    </source>
</evidence>
<sequence>MSGAAGTTGAPNIMIRVLALASLSVLLLVVGAALRPLVDPPTATRPVLTDVEVGFVQDMAAHHQQALQMTARLSPELDPAVLAFADRIDAAQRIELGTLLGWLTLAGAAPTNPDPMWWHRPAHEHAHEHGVALGRDVEVPMRGMATVAELDALSTARGPDAEVLFLQLMKRHHDGGVAMARAADLLLDDGPVKRSARAMMQEQSKESGLMTMMLAEREVVPAG</sequence>
<dbReference type="Pfam" id="PF03713">
    <property type="entry name" value="DUF305"/>
    <property type="match status" value="1"/>
</dbReference>
<name>A0ABU7LEP4_9NOCA</name>
<dbReference type="Gene3D" id="1.20.1260.10">
    <property type="match status" value="1"/>
</dbReference>
<gene>
    <name evidence="2" type="ORF">Q7514_21130</name>
</gene>
<accession>A0ABU7LEP4</accession>
<dbReference type="Proteomes" id="UP001336020">
    <property type="component" value="Unassembled WGS sequence"/>
</dbReference>
<dbReference type="InterPro" id="IPR005183">
    <property type="entry name" value="DUF305_CopM-like"/>
</dbReference>
<dbReference type="PANTHER" id="PTHR36933">
    <property type="entry name" value="SLL0788 PROTEIN"/>
    <property type="match status" value="1"/>
</dbReference>
<proteinExistence type="predicted"/>
<comment type="caution">
    <text evidence="2">The sequence shown here is derived from an EMBL/GenBank/DDBJ whole genome shotgun (WGS) entry which is preliminary data.</text>
</comment>
<feature type="domain" description="DUF305" evidence="1">
    <location>
        <begin position="52"/>
        <end position="214"/>
    </location>
</feature>